<evidence type="ECO:0000313" key="7">
    <source>
        <dbReference type="Proteomes" id="UP000053370"/>
    </source>
</evidence>
<protein>
    <submittedName>
        <fullName evidence="6">NlpC/P60 family</fullName>
    </submittedName>
</protein>
<dbReference type="Gene3D" id="3.90.1720.10">
    <property type="entry name" value="endopeptidase domain like (from Nostoc punctiforme)"/>
    <property type="match status" value="1"/>
</dbReference>
<proteinExistence type="inferred from homology"/>
<evidence type="ECO:0000256" key="3">
    <source>
        <dbReference type="ARBA" id="ARBA00022801"/>
    </source>
</evidence>
<keyword evidence="7" id="KW-1185">Reference proteome</keyword>
<dbReference type="STRING" id="1678840.ATC1_1141"/>
<evidence type="ECO:0000313" key="6">
    <source>
        <dbReference type="EMBL" id="GAP39122.1"/>
    </source>
</evidence>
<reference evidence="6" key="1">
    <citation type="journal article" date="2015" name="Genome Announc.">
        <title>Draft Genome Sequence of Anaerolineae Strain TC1, a Novel Isolate from a Methanogenic Wastewater Treatment System.</title>
        <authorList>
            <person name="Matsuura N."/>
            <person name="Tourlousse D.M."/>
            <person name="Sun L."/>
            <person name="Toyonaga M."/>
            <person name="Kuroda K."/>
            <person name="Ohashi A."/>
            <person name="Cruz R."/>
            <person name="Yamaguchi T."/>
            <person name="Sekiguchi Y."/>
        </authorList>
    </citation>
    <scope>NUCLEOTIDE SEQUENCE [LARGE SCALE GENOMIC DNA]</scope>
    <source>
        <strain evidence="6">TC1</strain>
    </source>
</reference>
<dbReference type="AlphaFoldDB" id="A0A0K8P8Z5"/>
<dbReference type="PANTHER" id="PTHR47053:SF1">
    <property type="entry name" value="MUREIN DD-ENDOPEPTIDASE MEPH-RELATED"/>
    <property type="match status" value="1"/>
</dbReference>
<feature type="domain" description="NlpC/P60" evidence="5">
    <location>
        <begin position="212"/>
        <end position="337"/>
    </location>
</feature>
<gene>
    <name evidence="6" type="ORF">ATC1_1141</name>
</gene>
<dbReference type="InterPro" id="IPR051202">
    <property type="entry name" value="Peptidase_C40"/>
</dbReference>
<comment type="similarity">
    <text evidence="1">Belongs to the peptidase C40 family.</text>
</comment>
<keyword evidence="2" id="KW-0645">Protease</keyword>
<evidence type="ECO:0000256" key="1">
    <source>
        <dbReference type="ARBA" id="ARBA00007074"/>
    </source>
</evidence>
<dbReference type="InterPro" id="IPR038765">
    <property type="entry name" value="Papain-like_cys_pep_sf"/>
</dbReference>
<dbReference type="Pfam" id="PF00877">
    <property type="entry name" value="NLPC_P60"/>
    <property type="match status" value="1"/>
</dbReference>
<dbReference type="Proteomes" id="UP000053370">
    <property type="component" value="Unassembled WGS sequence"/>
</dbReference>
<dbReference type="EMBL" id="DF968179">
    <property type="protein sequence ID" value="GAP39122.1"/>
    <property type="molecule type" value="Genomic_DNA"/>
</dbReference>
<dbReference type="InterPro" id="IPR041382">
    <property type="entry name" value="SH3_16"/>
</dbReference>
<dbReference type="OrthoDB" id="9808890at2"/>
<evidence type="ECO:0000259" key="5">
    <source>
        <dbReference type="PROSITE" id="PS51935"/>
    </source>
</evidence>
<dbReference type="RefSeq" id="WP_062276822.1">
    <property type="nucleotide sequence ID" value="NZ_DF968179.1"/>
</dbReference>
<dbReference type="InterPro" id="IPR000064">
    <property type="entry name" value="NLP_P60_dom"/>
</dbReference>
<dbReference type="GO" id="GO:0008234">
    <property type="term" value="F:cysteine-type peptidase activity"/>
    <property type="evidence" value="ECO:0007669"/>
    <property type="project" value="UniProtKB-KW"/>
</dbReference>
<dbReference type="SUPFAM" id="SSF54001">
    <property type="entry name" value="Cysteine proteinases"/>
    <property type="match status" value="1"/>
</dbReference>
<evidence type="ECO:0000256" key="4">
    <source>
        <dbReference type="ARBA" id="ARBA00022807"/>
    </source>
</evidence>
<sequence>MIEKIAQIIDDLKKKQYNEPKLDIFDVHVDRIEGEKIKLQGTVLEKENLVNLCGAILDMFPNFSIDTGQIAVLRNPDTPIWNVNKNLTSMHSDLSFQSELTTQMLFGDPVEILADEGDWVLGRNVTDGYISHTYKNYLSKLELPQLTHIVKDPVVRVYDSPKREKILSRVFGGTKTGILDEDHEMVKIRASVDGWIRREALRSFASIPDEPDLLRELVCQNAKSLIGVPYLWGGSSANGIDCSGLAQWSYRLAGISIKRDAHMQYIAEQIVEPPFLPGDVVLYGNKTPEKLSITHASISLGGWVVIHSSRSRNGVYIDNVQEVEHLRDSFAAAIRYIP</sequence>
<dbReference type="PROSITE" id="PS51935">
    <property type="entry name" value="NLPC_P60"/>
    <property type="match status" value="1"/>
</dbReference>
<dbReference type="Pfam" id="PF18348">
    <property type="entry name" value="SH3_16"/>
    <property type="match status" value="1"/>
</dbReference>
<name>A0A0K8P8Z5_9CHLR</name>
<accession>A0A0K8P8Z5</accession>
<dbReference type="PANTHER" id="PTHR47053">
    <property type="entry name" value="MUREIN DD-ENDOPEPTIDASE MEPH-RELATED"/>
    <property type="match status" value="1"/>
</dbReference>
<keyword evidence="4" id="KW-0788">Thiol protease</keyword>
<keyword evidence="3" id="KW-0378">Hydrolase</keyword>
<dbReference type="GO" id="GO:0006508">
    <property type="term" value="P:proteolysis"/>
    <property type="evidence" value="ECO:0007669"/>
    <property type="project" value="UniProtKB-KW"/>
</dbReference>
<evidence type="ECO:0000256" key="2">
    <source>
        <dbReference type="ARBA" id="ARBA00022670"/>
    </source>
</evidence>
<organism evidence="6">
    <name type="scientific">Flexilinea flocculi</name>
    <dbReference type="NCBI Taxonomy" id="1678840"/>
    <lineage>
        <taxon>Bacteria</taxon>
        <taxon>Bacillati</taxon>
        <taxon>Chloroflexota</taxon>
        <taxon>Anaerolineae</taxon>
        <taxon>Anaerolineales</taxon>
        <taxon>Anaerolineaceae</taxon>
        <taxon>Flexilinea</taxon>
    </lineage>
</organism>